<protein>
    <submittedName>
        <fullName evidence="6">13814_t:CDS:1</fullName>
    </submittedName>
</protein>
<sequence length="93" mass="10597">TAKSKTGYIGITGYWLDENFKSYDILIGFEKILYPHTADSIATYLEKYIEDYNIEKKVICIITDNGGNIKAAVNILNENNHNIQRLLCVTHTL</sequence>
<dbReference type="GO" id="GO:0005634">
    <property type="term" value="C:nucleus"/>
    <property type="evidence" value="ECO:0007669"/>
    <property type="project" value="UniProtKB-SubCell"/>
</dbReference>
<keyword evidence="2" id="KW-0479">Metal-binding</keyword>
<keyword evidence="3" id="KW-0863">Zinc-finger</keyword>
<organism evidence="6 7">
    <name type="scientific">Funneliformis caledonium</name>
    <dbReference type="NCBI Taxonomy" id="1117310"/>
    <lineage>
        <taxon>Eukaryota</taxon>
        <taxon>Fungi</taxon>
        <taxon>Fungi incertae sedis</taxon>
        <taxon>Mucoromycota</taxon>
        <taxon>Glomeromycotina</taxon>
        <taxon>Glomeromycetes</taxon>
        <taxon>Glomerales</taxon>
        <taxon>Glomeraceae</taxon>
        <taxon>Funneliformis</taxon>
    </lineage>
</organism>
<dbReference type="InterPro" id="IPR012337">
    <property type="entry name" value="RNaseH-like_sf"/>
</dbReference>
<evidence type="ECO:0000256" key="2">
    <source>
        <dbReference type="ARBA" id="ARBA00022723"/>
    </source>
</evidence>
<keyword evidence="5" id="KW-0539">Nucleus</keyword>
<dbReference type="PANTHER" id="PTHR46481">
    <property type="entry name" value="ZINC FINGER BED DOMAIN-CONTAINING PROTEIN 4"/>
    <property type="match status" value="1"/>
</dbReference>
<evidence type="ECO:0000313" key="7">
    <source>
        <dbReference type="Proteomes" id="UP000789570"/>
    </source>
</evidence>
<dbReference type="OrthoDB" id="2444185at2759"/>
<dbReference type="SUPFAM" id="SSF53098">
    <property type="entry name" value="Ribonuclease H-like"/>
    <property type="match status" value="1"/>
</dbReference>
<dbReference type="PANTHER" id="PTHR46481:SF10">
    <property type="entry name" value="ZINC FINGER BED DOMAIN-CONTAINING PROTEIN 39"/>
    <property type="match status" value="1"/>
</dbReference>
<keyword evidence="4" id="KW-0862">Zinc</keyword>
<gene>
    <name evidence="6" type="ORF">FCALED_LOCUS17440</name>
</gene>
<evidence type="ECO:0000256" key="3">
    <source>
        <dbReference type="ARBA" id="ARBA00022771"/>
    </source>
</evidence>
<keyword evidence="7" id="KW-1185">Reference proteome</keyword>
<dbReference type="AlphaFoldDB" id="A0A9N9JCG3"/>
<comment type="subcellular location">
    <subcellularLocation>
        <location evidence="1">Nucleus</location>
    </subcellularLocation>
</comment>
<dbReference type="Proteomes" id="UP000789570">
    <property type="component" value="Unassembled WGS sequence"/>
</dbReference>
<evidence type="ECO:0000256" key="1">
    <source>
        <dbReference type="ARBA" id="ARBA00004123"/>
    </source>
</evidence>
<evidence type="ECO:0000313" key="6">
    <source>
        <dbReference type="EMBL" id="CAG8769471.1"/>
    </source>
</evidence>
<dbReference type="GO" id="GO:0008270">
    <property type="term" value="F:zinc ion binding"/>
    <property type="evidence" value="ECO:0007669"/>
    <property type="project" value="UniProtKB-KW"/>
</dbReference>
<name>A0A9N9JCG3_9GLOM</name>
<comment type="caution">
    <text evidence="6">The sequence shown here is derived from an EMBL/GenBank/DDBJ whole genome shotgun (WGS) entry which is preliminary data.</text>
</comment>
<evidence type="ECO:0000256" key="5">
    <source>
        <dbReference type="ARBA" id="ARBA00023242"/>
    </source>
</evidence>
<dbReference type="InterPro" id="IPR052035">
    <property type="entry name" value="ZnF_BED_domain_contain"/>
</dbReference>
<accession>A0A9N9JCG3</accession>
<evidence type="ECO:0000256" key="4">
    <source>
        <dbReference type="ARBA" id="ARBA00022833"/>
    </source>
</evidence>
<dbReference type="EMBL" id="CAJVPQ010026698">
    <property type="protein sequence ID" value="CAG8769471.1"/>
    <property type="molecule type" value="Genomic_DNA"/>
</dbReference>
<proteinExistence type="predicted"/>
<feature type="non-terminal residue" evidence="6">
    <location>
        <position position="1"/>
    </location>
</feature>
<reference evidence="6" key="1">
    <citation type="submission" date="2021-06" db="EMBL/GenBank/DDBJ databases">
        <authorList>
            <person name="Kallberg Y."/>
            <person name="Tangrot J."/>
            <person name="Rosling A."/>
        </authorList>
    </citation>
    <scope>NUCLEOTIDE SEQUENCE</scope>
    <source>
        <strain evidence="6">UK204</strain>
    </source>
</reference>